<gene>
    <name evidence="1" type="ORF">AF332_16840</name>
</gene>
<reference evidence="2" key="1">
    <citation type="submission" date="2015-07" db="EMBL/GenBank/DDBJ databases">
        <title>Fjat-10036 dsm4.</title>
        <authorList>
            <person name="Liu B."/>
            <person name="Wang J."/>
            <person name="Zhu Y."/>
            <person name="Liu G."/>
            <person name="Chen Q."/>
            <person name="Chen Z."/>
            <person name="Lan J."/>
            <person name="Che J."/>
            <person name="Ge C."/>
            <person name="Shi H."/>
            <person name="Pan Z."/>
            <person name="Liu X."/>
        </authorList>
    </citation>
    <scope>NUCLEOTIDE SEQUENCE [LARGE SCALE GENOMIC DNA]</scope>
    <source>
        <strain evidence="2">DSM 4</strain>
    </source>
</reference>
<dbReference type="EMBL" id="LGUF01000007">
    <property type="protein sequence ID" value="KON88301.1"/>
    <property type="molecule type" value="Genomic_DNA"/>
</dbReference>
<dbReference type="PATRIC" id="fig|1459.3.peg.3688"/>
<dbReference type="AlphaFoldDB" id="A0A0M0GFT8"/>
<evidence type="ECO:0000313" key="2">
    <source>
        <dbReference type="Proteomes" id="UP000037109"/>
    </source>
</evidence>
<proteinExistence type="predicted"/>
<keyword evidence="2" id="KW-1185">Reference proteome</keyword>
<organism evidence="1 2">
    <name type="scientific">Sporosarcina globispora</name>
    <name type="common">Bacillus globisporus</name>
    <dbReference type="NCBI Taxonomy" id="1459"/>
    <lineage>
        <taxon>Bacteria</taxon>
        <taxon>Bacillati</taxon>
        <taxon>Bacillota</taxon>
        <taxon>Bacilli</taxon>
        <taxon>Bacillales</taxon>
        <taxon>Caryophanaceae</taxon>
        <taxon>Sporosarcina</taxon>
    </lineage>
</organism>
<dbReference type="STRING" id="1459.AF332_16840"/>
<name>A0A0M0GFT8_SPOGL</name>
<protein>
    <submittedName>
        <fullName evidence="1">Uncharacterized protein</fullName>
    </submittedName>
</protein>
<comment type="caution">
    <text evidence="1">The sequence shown here is derived from an EMBL/GenBank/DDBJ whole genome shotgun (WGS) entry which is preliminary data.</text>
</comment>
<dbReference type="Proteomes" id="UP000037109">
    <property type="component" value="Unassembled WGS sequence"/>
</dbReference>
<sequence length="71" mass="8163">MISTKFMTTKTSLIKRAAVAIIAEKPTLKAQSKTMYSLENAATVVLKRVFRYVMYIIMKQRQPVLLNDVIR</sequence>
<accession>A0A0M0GFT8</accession>
<evidence type="ECO:0000313" key="1">
    <source>
        <dbReference type="EMBL" id="KON88301.1"/>
    </source>
</evidence>